<keyword evidence="3" id="KW-1003">Cell membrane</keyword>
<feature type="domain" description="Glycoside hydrolase family 5" evidence="18">
    <location>
        <begin position="285"/>
        <end position="442"/>
    </location>
</feature>
<evidence type="ECO:0000256" key="14">
    <source>
        <dbReference type="ARBA" id="ARBA00038929"/>
    </source>
</evidence>
<dbReference type="GO" id="GO:0009986">
    <property type="term" value="C:cell surface"/>
    <property type="evidence" value="ECO:0007669"/>
    <property type="project" value="TreeGrafter"/>
</dbReference>
<evidence type="ECO:0000256" key="13">
    <source>
        <dbReference type="ARBA" id="ARBA00037126"/>
    </source>
</evidence>
<evidence type="ECO:0000256" key="15">
    <source>
        <dbReference type="ARBA" id="ARBA00041260"/>
    </source>
</evidence>
<feature type="transmembrane region" description="Helical" evidence="17">
    <location>
        <begin position="115"/>
        <end position="139"/>
    </location>
</feature>
<dbReference type="PANTHER" id="PTHR31297:SF34">
    <property type="entry name" value="GLUCAN 1,3-BETA-GLUCOSIDASE 2"/>
    <property type="match status" value="1"/>
</dbReference>
<keyword evidence="4 17" id="KW-0812">Transmembrane</keyword>
<dbReference type="InterPro" id="IPR001547">
    <property type="entry name" value="Glyco_hydro_5"/>
</dbReference>
<keyword evidence="6" id="KW-0735">Signal-anchor</keyword>
<keyword evidence="8 17" id="KW-0472">Membrane</keyword>
<evidence type="ECO:0000256" key="10">
    <source>
        <dbReference type="ARBA" id="ARBA00023295"/>
    </source>
</evidence>
<evidence type="ECO:0000256" key="6">
    <source>
        <dbReference type="ARBA" id="ARBA00022968"/>
    </source>
</evidence>
<dbReference type="EMBL" id="BPWL01000007">
    <property type="protein sequence ID" value="GJJ12020.1"/>
    <property type="molecule type" value="Genomic_DNA"/>
</dbReference>
<dbReference type="EC" id="3.2.1.58" evidence="14"/>
<dbReference type="GO" id="GO:0004338">
    <property type="term" value="F:glucan exo-1,3-beta-glucosidase activity"/>
    <property type="evidence" value="ECO:0007669"/>
    <property type="project" value="UniProtKB-EC"/>
</dbReference>
<dbReference type="GO" id="GO:0071555">
    <property type="term" value="P:cell wall organization"/>
    <property type="evidence" value="ECO:0007669"/>
    <property type="project" value="UniProtKB-KW"/>
</dbReference>
<dbReference type="PANTHER" id="PTHR31297">
    <property type="entry name" value="GLUCAN ENDO-1,6-BETA-GLUCOSIDASE B"/>
    <property type="match status" value="1"/>
</dbReference>
<evidence type="ECO:0000256" key="8">
    <source>
        <dbReference type="ARBA" id="ARBA00023136"/>
    </source>
</evidence>
<dbReference type="AlphaFoldDB" id="A0AAV5AGJ2"/>
<evidence type="ECO:0000256" key="11">
    <source>
        <dbReference type="ARBA" id="ARBA00023316"/>
    </source>
</evidence>
<keyword evidence="9" id="KW-0325">Glycoprotein</keyword>
<keyword evidence="20" id="KW-1185">Reference proteome</keyword>
<comment type="similarity">
    <text evidence="2">Belongs to the glycosyl hydrolase 5 (cellulase A) family.</text>
</comment>
<evidence type="ECO:0000256" key="16">
    <source>
        <dbReference type="SAM" id="MobiDB-lite"/>
    </source>
</evidence>
<name>A0AAV5AGJ2_9AGAM</name>
<feature type="region of interest" description="Disordered" evidence="16">
    <location>
        <begin position="62"/>
        <end position="92"/>
    </location>
</feature>
<protein>
    <recommendedName>
        <fullName evidence="14">glucan 1,3-beta-glucosidase</fullName>
        <ecNumber evidence="14">3.2.1.58</ecNumber>
    </recommendedName>
    <alternativeName>
        <fullName evidence="15">Exo-1,3-beta-glucanase D</fullName>
    </alternativeName>
</protein>
<evidence type="ECO:0000256" key="5">
    <source>
        <dbReference type="ARBA" id="ARBA00022801"/>
    </source>
</evidence>
<dbReference type="GO" id="GO:0005576">
    <property type="term" value="C:extracellular region"/>
    <property type="evidence" value="ECO:0007669"/>
    <property type="project" value="TreeGrafter"/>
</dbReference>
<accession>A0AAV5AGJ2</accession>
<evidence type="ECO:0000256" key="1">
    <source>
        <dbReference type="ARBA" id="ARBA00004401"/>
    </source>
</evidence>
<dbReference type="Proteomes" id="UP001050691">
    <property type="component" value="Unassembled WGS sequence"/>
</dbReference>
<proteinExistence type="inferred from homology"/>
<dbReference type="InterPro" id="IPR017853">
    <property type="entry name" value="GH"/>
</dbReference>
<comment type="catalytic activity">
    <reaction evidence="12">
        <text>Successive hydrolysis of beta-D-glucose units from the non-reducing ends of (1-&gt;3)-beta-D-glucans, releasing alpha-glucose.</text>
        <dbReference type="EC" id="3.2.1.58"/>
    </reaction>
</comment>
<evidence type="ECO:0000256" key="17">
    <source>
        <dbReference type="SAM" id="Phobius"/>
    </source>
</evidence>
<evidence type="ECO:0000256" key="4">
    <source>
        <dbReference type="ARBA" id="ARBA00022692"/>
    </source>
</evidence>
<sequence>MEDLDYDLPPPPVRGGLYNSGFEGPRPRSSFDISDVTDSHSRLPSIHNSSYSALPLDHSGYRNSQTHSPLAKGYYDNPSQTSLTGQQPQDYIPRDIMNEKRALYANAGRSRKKKWFTLGALGLILIVAAIIVAIFFTVVKPHDTKDSKNSSSSSNSNGGNDNSSGNGGKQALVITGGNGSIITMDNGSTFTYVNNFGGSWYADPDEPFSGRAQAQSYTPPLNTSWRWGIDKVYGVNLGGWLNTEPFIAPAIYEPYVNATIPAVDEYTLSQNVANDPNSGGLEKYMENHYSTFITEQDFAEIAGAGLNWIRIPLPYWAIEVYPGEPFLPNVCWKYFLKAIQWARKYGLRIVIDLHAAPGSQNGWNHSGRMGSVGVGNGVMGIANADRTFNYIRAIAEFVSQSEYSDVVPAFNVLNEPLAPTTGNPFLQSFYQESYNIVRNASGIGENKGPMIMFHDGFQPSPVWAGFLGQPDRMAIDTHPYFAFNAQSTAPISSYAPQACAAWGPLVNGSMATVGMTVAGEFSLATNDCGLYVNGVNLGTRYEGTFPGGPTVATGSCEPWDDWESYTEDTKQQLFEFAIASMDALGNWFFWTWKIGNSTVTGTVRAPFWSYQLGLQQGWIPADPRVATGYCNNSSPFEGPLQPFQTGGVGAGEVPASFTTEFPWPPATITNIGSASVLPSYTQTGSPIPSLPPPTITASNPSTTFNAGNGWANAQDTIAAYTPISGCPYLDPWGGVGAPIPTAPCS</sequence>
<evidence type="ECO:0000256" key="12">
    <source>
        <dbReference type="ARBA" id="ARBA00036824"/>
    </source>
</evidence>
<feature type="compositionally biased region" description="Polar residues" evidence="16">
    <location>
        <begin position="77"/>
        <end position="89"/>
    </location>
</feature>
<dbReference type="InterPro" id="IPR050386">
    <property type="entry name" value="Glycosyl_hydrolase_5"/>
</dbReference>
<gene>
    <name evidence="19" type="ORF">Clacol_006260</name>
</gene>
<evidence type="ECO:0000256" key="9">
    <source>
        <dbReference type="ARBA" id="ARBA00023180"/>
    </source>
</evidence>
<evidence type="ECO:0000259" key="18">
    <source>
        <dbReference type="Pfam" id="PF00150"/>
    </source>
</evidence>
<feature type="region of interest" description="Disordered" evidence="16">
    <location>
        <begin position="1"/>
        <end position="37"/>
    </location>
</feature>
<dbReference type="SUPFAM" id="SSF51445">
    <property type="entry name" value="(Trans)glycosidases"/>
    <property type="match status" value="1"/>
</dbReference>
<evidence type="ECO:0000256" key="7">
    <source>
        <dbReference type="ARBA" id="ARBA00022989"/>
    </source>
</evidence>
<evidence type="ECO:0000256" key="2">
    <source>
        <dbReference type="ARBA" id="ARBA00005641"/>
    </source>
</evidence>
<keyword evidence="7 17" id="KW-1133">Transmembrane helix</keyword>
<comment type="caution">
    <text evidence="19">The sequence shown here is derived from an EMBL/GenBank/DDBJ whole genome shotgun (WGS) entry which is preliminary data.</text>
</comment>
<dbReference type="Gene3D" id="3.20.20.80">
    <property type="entry name" value="Glycosidases"/>
    <property type="match status" value="1"/>
</dbReference>
<feature type="compositionally biased region" description="Low complexity" evidence="16">
    <location>
        <begin position="149"/>
        <end position="164"/>
    </location>
</feature>
<keyword evidence="5" id="KW-0378">Hydrolase</keyword>
<feature type="region of interest" description="Disordered" evidence="16">
    <location>
        <begin position="143"/>
        <end position="170"/>
    </location>
</feature>
<dbReference type="Pfam" id="PF00150">
    <property type="entry name" value="Cellulase"/>
    <property type="match status" value="1"/>
</dbReference>
<evidence type="ECO:0000313" key="19">
    <source>
        <dbReference type="EMBL" id="GJJ12020.1"/>
    </source>
</evidence>
<reference evidence="19" key="1">
    <citation type="submission" date="2021-10" db="EMBL/GenBank/DDBJ databases">
        <title>De novo Genome Assembly of Clathrus columnatus (Basidiomycota, Fungi) Using Illumina and Nanopore Sequence Data.</title>
        <authorList>
            <person name="Ogiso-Tanaka E."/>
            <person name="Itagaki H."/>
            <person name="Hosoya T."/>
            <person name="Hosaka K."/>
        </authorList>
    </citation>
    <scope>NUCLEOTIDE SEQUENCE</scope>
    <source>
        <strain evidence="19">MO-923</strain>
    </source>
</reference>
<comment type="subcellular location">
    <subcellularLocation>
        <location evidence="1">Cell membrane</location>
        <topology evidence="1">Single-pass type II membrane protein</topology>
    </subcellularLocation>
</comment>
<comment type="function">
    <text evidence="13">Glucosidase involved in the degradation of cellulosic biomass. Active on lichenan.</text>
</comment>
<dbReference type="GO" id="GO:0005886">
    <property type="term" value="C:plasma membrane"/>
    <property type="evidence" value="ECO:0007669"/>
    <property type="project" value="UniProtKB-SubCell"/>
</dbReference>
<keyword evidence="10" id="KW-0326">Glycosidase</keyword>
<evidence type="ECO:0000256" key="3">
    <source>
        <dbReference type="ARBA" id="ARBA00022475"/>
    </source>
</evidence>
<keyword evidence="11" id="KW-0961">Cell wall biogenesis/degradation</keyword>
<organism evidence="19 20">
    <name type="scientific">Clathrus columnatus</name>
    <dbReference type="NCBI Taxonomy" id="1419009"/>
    <lineage>
        <taxon>Eukaryota</taxon>
        <taxon>Fungi</taxon>
        <taxon>Dikarya</taxon>
        <taxon>Basidiomycota</taxon>
        <taxon>Agaricomycotina</taxon>
        <taxon>Agaricomycetes</taxon>
        <taxon>Phallomycetidae</taxon>
        <taxon>Phallales</taxon>
        <taxon>Clathraceae</taxon>
        <taxon>Clathrus</taxon>
    </lineage>
</organism>
<dbReference type="GO" id="GO:0009251">
    <property type="term" value="P:glucan catabolic process"/>
    <property type="evidence" value="ECO:0007669"/>
    <property type="project" value="TreeGrafter"/>
</dbReference>
<dbReference type="FunFam" id="3.20.20.80:FF:000033">
    <property type="entry name" value="Glucan 1,3-beta-glucosidase A"/>
    <property type="match status" value="1"/>
</dbReference>
<evidence type="ECO:0000313" key="20">
    <source>
        <dbReference type="Proteomes" id="UP001050691"/>
    </source>
</evidence>